<comment type="caution">
    <text evidence="2">The sequence shown here is derived from an EMBL/GenBank/DDBJ whole genome shotgun (WGS) entry which is preliminary data.</text>
</comment>
<name>L9ZGX9_9EURY</name>
<organism evidence="2 3">
    <name type="scientific">Natrialba taiwanensis DSM 12281</name>
    <dbReference type="NCBI Taxonomy" id="1230458"/>
    <lineage>
        <taxon>Archaea</taxon>
        <taxon>Methanobacteriati</taxon>
        <taxon>Methanobacteriota</taxon>
        <taxon>Stenosarchaea group</taxon>
        <taxon>Halobacteria</taxon>
        <taxon>Halobacteriales</taxon>
        <taxon>Natrialbaceae</taxon>
        <taxon>Natrialba</taxon>
    </lineage>
</organism>
<reference evidence="2 3" key="1">
    <citation type="journal article" date="2014" name="PLoS Genet.">
        <title>Phylogenetically driven sequencing of extremely halophilic archaea reveals strategies for static and dynamic osmo-response.</title>
        <authorList>
            <person name="Becker E.A."/>
            <person name="Seitzer P.M."/>
            <person name="Tritt A."/>
            <person name="Larsen D."/>
            <person name="Krusor M."/>
            <person name="Yao A.I."/>
            <person name="Wu D."/>
            <person name="Madern D."/>
            <person name="Eisen J.A."/>
            <person name="Darling A.E."/>
            <person name="Facciotti M.T."/>
        </authorList>
    </citation>
    <scope>NUCLEOTIDE SEQUENCE [LARGE SCALE GENOMIC DNA]</scope>
    <source>
        <strain evidence="2 3">DSM 12281</strain>
    </source>
</reference>
<dbReference type="Proteomes" id="UP000011648">
    <property type="component" value="Unassembled WGS sequence"/>
</dbReference>
<keyword evidence="3" id="KW-1185">Reference proteome</keyword>
<dbReference type="EMBL" id="AOIL01000067">
    <property type="protein sequence ID" value="ELY85584.1"/>
    <property type="molecule type" value="Genomic_DNA"/>
</dbReference>
<dbReference type="PATRIC" id="fig|1230458.4.peg.3970"/>
<gene>
    <name evidence="2" type="ORF">C484_19737</name>
</gene>
<sequence length="166" mass="18310">MRPRDRTRESHSRALITLHADTPHIVSHSVRAARRRLCDDHADTIAAIDDCADRVTTSWDTARTTNRDALVDSLRAELVAADIFDRLPALLAAAVDATASDLRARPVPAAPYVVVTSRGPLLRATIDPGRLVIRFDVFEIVRADGAGHQPEYHRVDGVRLHVSLEN</sequence>
<proteinExistence type="predicted"/>
<dbReference type="STRING" id="1230458.C484_19737"/>
<evidence type="ECO:0000313" key="2">
    <source>
        <dbReference type="EMBL" id="ELY85584.1"/>
    </source>
</evidence>
<evidence type="ECO:0000259" key="1">
    <source>
        <dbReference type="Pfam" id="PF25950"/>
    </source>
</evidence>
<evidence type="ECO:0000313" key="3">
    <source>
        <dbReference type="Proteomes" id="UP000011648"/>
    </source>
</evidence>
<feature type="domain" description="DUF7988" evidence="1">
    <location>
        <begin position="31"/>
        <end position="165"/>
    </location>
</feature>
<accession>L9ZGX9</accession>
<dbReference type="AlphaFoldDB" id="L9ZGX9"/>
<dbReference type="Pfam" id="PF25950">
    <property type="entry name" value="DUF7988"/>
    <property type="match status" value="1"/>
</dbReference>
<protein>
    <recommendedName>
        <fullName evidence="1">DUF7988 domain-containing protein</fullName>
    </recommendedName>
</protein>
<dbReference type="InterPro" id="IPR058294">
    <property type="entry name" value="DUF7988"/>
</dbReference>